<protein>
    <submittedName>
        <fullName evidence="1">Uncharacterized protein</fullName>
    </submittedName>
</protein>
<evidence type="ECO:0000313" key="1">
    <source>
        <dbReference type="EMBL" id="ORN03721.1"/>
    </source>
</evidence>
<keyword evidence="2" id="KW-1185">Reference proteome</keyword>
<proteinExistence type="predicted"/>
<organism evidence="1 2">
    <name type="scientific">Pantoea septica</name>
    <dbReference type="NCBI Taxonomy" id="472695"/>
    <lineage>
        <taxon>Bacteria</taxon>
        <taxon>Pseudomonadati</taxon>
        <taxon>Pseudomonadota</taxon>
        <taxon>Gammaproteobacteria</taxon>
        <taxon>Enterobacterales</taxon>
        <taxon>Erwiniaceae</taxon>
        <taxon>Pantoea</taxon>
    </lineage>
</organism>
<name>A0ABX3UXX4_9GAMM</name>
<gene>
    <name evidence="1" type="ORF">HA46_00530</name>
</gene>
<reference evidence="1 2" key="1">
    <citation type="journal article" date="2017" name="Antonie Van Leeuwenhoek">
        <title>Phylogenomic resolution of the bacterial genus Pantoea and its relationship with Erwinia and Tatumella.</title>
        <authorList>
            <person name="Palmer M."/>
            <person name="Steenkamp E.T."/>
            <person name="Coetzee M.P."/>
            <person name="Chan W.Y."/>
            <person name="van Zyl E."/>
            <person name="De Maayer P."/>
            <person name="Coutinho T.A."/>
            <person name="Blom J."/>
            <person name="Smits T.H."/>
            <person name="Duffy B."/>
            <person name="Venter S.N."/>
        </authorList>
    </citation>
    <scope>NUCLEOTIDE SEQUENCE [LARGE SCALE GENOMIC DNA]</scope>
    <source>
        <strain evidence="1 2">LMG 5345</strain>
    </source>
</reference>
<dbReference type="EMBL" id="MLJJ01000001">
    <property type="protein sequence ID" value="ORN03721.1"/>
    <property type="molecule type" value="Genomic_DNA"/>
</dbReference>
<accession>A0ABX3UXX4</accession>
<evidence type="ECO:0000313" key="2">
    <source>
        <dbReference type="Proteomes" id="UP000193785"/>
    </source>
</evidence>
<dbReference type="Proteomes" id="UP000193785">
    <property type="component" value="Unassembled WGS sequence"/>
</dbReference>
<sequence length="73" mass="8178">MARNDRAIATFEQSRSQGDSGMKRLYAGVLVAAMKTAGVIKGREQPGDVKKQSRPERKINLRLIHLHFARQTS</sequence>
<comment type="caution">
    <text evidence="1">The sequence shown here is derived from an EMBL/GenBank/DDBJ whole genome shotgun (WGS) entry which is preliminary data.</text>
</comment>